<dbReference type="AlphaFoldDB" id="A0A543BZK3"/>
<dbReference type="GO" id="GO:0003677">
    <property type="term" value="F:DNA binding"/>
    <property type="evidence" value="ECO:0007669"/>
    <property type="project" value="UniProtKB-KW"/>
</dbReference>
<dbReference type="GO" id="GO:0003700">
    <property type="term" value="F:DNA-binding transcription factor activity"/>
    <property type="evidence" value="ECO:0007669"/>
    <property type="project" value="InterPro"/>
</dbReference>
<dbReference type="PANTHER" id="PTHR43537:SF24">
    <property type="entry name" value="GLUCONATE OPERON TRANSCRIPTIONAL REPRESSOR"/>
    <property type="match status" value="1"/>
</dbReference>
<reference evidence="5 6" key="1">
    <citation type="submission" date="2019-06" db="EMBL/GenBank/DDBJ databases">
        <title>Sequencing the genomes of 1000 actinobacteria strains.</title>
        <authorList>
            <person name="Klenk H.-P."/>
        </authorList>
    </citation>
    <scope>NUCLEOTIDE SEQUENCE [LARGE SCALE GENOMIC DNA]</scope>
    <source>
        <strain evidence="5 6">DSM 102200</strain>
    </source>
</reference>
<evidence type="ECO:0000256" key="1">
    <source>
        <dbReference type="ARBA" id="ARBA00023015"/>
    </source>
</evidence>
<dbReference type="EMBL" id="VFOZ01000002">
    <property type="protein sequence ID" value="TQL90248.1"/>
    <property type="molecule type" value="Genomic_DNA"/>
</dbReference>
<dbReference type="SUPFAM" id="SSF46785">
    <property type="entry name" value="Winged helix' DNA-binding domain"/>
    <property type="match status" value="1"/>
</dbReference>
<evidence type="ECO:0000313" key="5">
    <source>
        <dbReference type="EMBL" id="TQL90248.1"/>
    </source>
</evidence>
<keyword evidence="3" id="KW-0804">Transcription</keyword>
<organism evidence="5 6">
    <name type="scientific">Actinoallomurus bryophytorum</name>
    <dbReference type="NCBI Taxonomy" id="1490222"/>
    <lineage>
        <taxon>Bacteria</taxon>
        <taxon>Bacillati</taxon>
        <taxon>Actinomycetota</taxon>
        <taxon>Actinomycetes</taxon>
        <taxon>Streptosporangiales</taxon>
        <taxon>Thermomonosporaceae</taxon>
        <taxon>Actinoallomurus</taxon>
    </lineage>
</organism>
<name>A0A543BZK3_9ACTN</name>
<dbReference type="Pfam" id="PF07729">
    <property type="entry name" value="FCD"/>
    <property type="match status" value="1"/>
</dbReference>
<accession>A0A543BZK3</accession>
<dbReference type="InterPro" id="IPR036388">
    <property type="entry name" value="WH-like_DNA-bd_sf"/>
</dbReference>
<dbReference type="OrthoDB" id="3186208at2"/>
<evidence type="ECO:0000259" key="4">
    <source>
        <dbReference type="PROSITE" id="PS50949"/>
    </source>
</evidence>
<dbReference type="InterPro" id="IPR036390">
    <property type="entry name" value="WH_DNA-bd_sf"/>
</dbReference>
<dbReference type="Pfam" id="PF00392">
    <property type="entry name" value="GntR"/>
    <property type="match status" value="1"/>
</dbReference>
<comment type="caution">
    <text evidence="5">The sequence shown here is derived from an EMBL/GenBank/DDBJ whole genome shotgun (WGS) entry which is preliminary data.</text>
</comment>
<dbReference type="CDD" id="cd07377">
    <property type="entry name" value="WHTH_GntR"/>
    <property type="match status" value="1"/>
</dbReference>
<dbReference type="PANTHER" id="PTHR43537">
    <property type="entry name" value="TRANSCRIPTIONAL REGULATOR, GNTR FAMILY"/>
    <property type="match status" value="1"/>
</dbReference>
<dbReference type="SMART" id="SM00895">
    <property type="entry name" value="FCD"/>
    <property type="match status" value="1"/>
</dbReference>
<dbReference type="PROSITE" id="PS50949">
    <property type="entry name" value="HTH_GNTR"/>
    <property type="match status" value="1"/>
</dbReference>
<evidence type="ECO:0000256" key="2">
    <source>
        <dbReference type="ARBA" id="ARBA00023125"/>
    </source>
</evidence>
<dbReference type="Gene3D" id="1.10.10.10">
    <property type="entry name" value="Winged helix-like DNA-binding domain superfamily/Winged helix DNA-binding domain"/>
    <property type="match status" value="1"/>
</dbReference>
<keyword evidence="1" id="KW-0805">Transcription regulation</keyword>
<sequence>MTVKSTADRSATGGQTRADLAYQALREAIASGALRPGQKVTERGLAEQLEVSSTPVREALRRLEQDGLIQRTGPRTVVVAEIAERAIDDLAEVEIGLRGLVARFAARYATPEQLDALDTILDAADDLLIVIVTRHRNGENVDRYVAALLDRMQEFNEAVNSCAANPVLIRLLEQSRVFSQPERRARILEQIAAGDSFGLDRYSSHRALVRALREGDSATAERLVIQDAQGGLAALRARPRRRSR</sequence>
<dbReference type="Proteomes" id="UP000316096">
    <property type="component" value="Unassembled WGS sequence"/>
</dbReference>
<dbReference type="Gene3D" id="1.20.120.530">
    <property type="entry name" value="GntR ligand-binding domain-like"/>
    <property type="match status" value="1"/>
</dbReference>
<dbReference type="SUPFAM" id="SSF48008">
    <property type="entry name" value="GntR ligand-binding domain-like"/>
    <property type="match status" value="1"/>
</dbReference>
<feature type="domain" description="HTH gntR-type" evidence="4">
    <location>
        <begin position="15"/>
        <end position="82"/>
    </location>
</feature>
<gene>
    <name evidence="5" type="ORF">FB559_7543</name>
</gene>
<proteinExistence type="predicted"/>
<protein>
    <submittedName>
        <fullName evidence="5">DNA-binding GntR family transcriptional regulator</fullName>
    </submittedName>
</protein>
<keyword evidence="2 5" id="KW-0238">DNA-binding</keyword>
<dbReference type="InterPro" id="IPR000524">
    <property type="entry name" value="Tscrpt_reg_HTH_GntR"/>
</dbReference>
<dbReference type="RefSeq" id="WP_141962308.1">
    <property type="nucleotide sequence ID" value="NZ_VFOZ01000002.1"/>
</dbReference>
<dbReference type="SMART" id="SM00345">
    <property type="entry name" value="HTH_GNTR"/>
    <property type="match status" value="1"/>
</dbReference>
<evidence type="ECO:0000256" key="3">
    <source>
        <dbReference type="ARBA" id="ARBA00023163"/>
    </source>
</evidence>
<dbReference type="InterPro" id="IPR011711">
    <property type="entry name" value="GntR_C"/>
</dbReference>
<keyword evidence="6" id="KW-1185">Reference proteome</keyword>
<dbReference type="InterPro" id="IPR008920">
    <property type="entry name" value="TF_FadR/GntR_C"/>
</dbReference>
<evidence type="ECO:0000313" key="6">
    <source>
        <dbReference type="Proteomes" id="UP000316096"/>
    </source>
</evidence>